<evidence type="ECO:0000256" key="1">
    <source>
        <dbReference type="SAM" id="MobiDB-lite"/>
    </source>
</evidence>
<comment type="caution">
    <text evidence="2">The sequence shown here is derived from an EMBL/GenBank/DDBJ whole genome shotgun (WGS) entry which is preliminary data.</text>
</comment>
<dbReference type="OrthoDB" id="1748457at2759"/>
<feature type="region of interest" description="Disordered" evidence="1">
    <location>
        <begin position="129"/>
        <end position="150"/>
    </location>
</feature>
<dbReference type="AlphaFoldDB" id="A0A5A7T0R2"/>
<protein>
    <submittedName>
        <fullName evidence="2">Retrotransposon protein</fullName>
    </submittedName>
</protein>
<sequence>MVSSSRAPKHTWTKEEEAKLVECLVELVSAGGWRFDNGTFRFGVILQPKTFYTNHFHIMMICPMSSTKIKDRVTKARSETFADIGSNVPNMFNDDVPLGDSHDQDIPMMYSQGEHMSPDEIFGIRAGQASERKKCSSGSKRKRGSEHSETVEMMRSALEFGNDQLKAIANWLKEKRAIEVE</sequence>
<evidence type="ECO:0000313" key="2">
    <source>
        <dbReference type="EMBL" id="KAA0035181.1"/>
    </source>
</evidence>
<reference evidence="2 3" key="1">
    <citation type="submission" date="2019-08" db="EMBL/GenBank/DDBJ databases">
        <title>Draft genome sequences of two oriental melons (Cucumis melo L. var makuwa).</title>
        <authorList>
            <person name="Kwon S.-Y."/>
        </authorList>
    </citation>
    <scope>NUCLEOTIDE SEQUENCE [LARGE SCALE GENOMIC DNA]</scope>
    <source>
        <strain evidence="3">cv. SW 3</strain>
        <tissue evidence="2">Leaf</tissue>
    </source>
</reference>
<name>A0A5A7T0R2_CUCMM</name>
<dbReference type="Proteomes" id="UP000321393">
    <property type="component" value="Unassembled WGS sequence"/>
</dbReference>
<accession>A0A5A7T0R2</accession>
<dbReference type="EMBL" id="SSTE01020204">
    <property type="protein sequence ID" value="KAA0035181.1"/>
    <property type="molecule type" value="Genomic_DNA"/>
</dbReference>
<gene>
    <name evidence="2" type="ORF">E6C27_scaffold57G002830</name>
</gene>
<organism evidence="2 3">
    <name type="scientific">Cucumis melo var. makuwa</name>
    <name type="common">Oriental melon</name>
    <dbReference type="NCBI Taxonomy" id="1194695"/>
    <lineage>
        <taxon>Eukaryota</taxon>
        <taxon>Viridiplantae</taxon>
        <taxon>Streptophyta</taxon>
        <taxon>Embryophyta</taxon>
        <taxon>Tracheophyta</taxon>
        <taxon>Spermatophyta</taxon>
        <taxon>Magnoliopsida</taxon>
        <taxon>eudicotyledons</taxon>
        <taxon>Gunneridae</taxon>
        <taxon>Pentapetalae</taxon>
        <taxon>rosids</taxon>
        <taxon>fabids</taxon>
        <taxon>Cucurbitales</taxon>
        <taxon>Cucurbitaceae</taxon>
        <taxon>Benincaseae</taxon>
        <taxon>Cucumis</taxon>
    </lineage>
</organism>
<proteinExistence type="predicted"/>
<evidence type="ECO:0000313" key="3">
    <source>
        <dbReference type="Proteomes" id="UP000321393"/>
    </source>
</evidence>